<evidence type="ECO:0000313" key="12">
    <source>
        <dbReference type="Proteomes" id="UP000637002"/>
    </source>
</evidence>
<keyword evidence="12" id="KW-1185">Reference proteome</keyword>
<keyword evidence="6 7" id="KW-0560">Oxidoreductase</keyword>
<dbReference type="SUPFAM" id="SSF47203">
    <property type="entry name" value="Acyl-CoA dehydrogenase C-terminal domain-like"/>
    <property type="match status" value="1"/>
</dbReference>
<dbReference type="InterPro" id="IPR009100">
    <property type="entry name" value="AcylCoA_DH/oxidase_NM_dom_sf"/>
</dbReference>
<dbReference type="GO" id="GO:0033539">
    <property type="term" value="P:fatty acid beta-oxidation using acyl-CoA dehydrogenase"/>
    <property type="evidence" value="ECO:0007669"/>
    <property type="project" value="TreeGrafter"/>
</dbReference>
<dbReference type="InterPro" id="IPR050741">
    <property type="entry name" value="Acyl-CoA_dehydrogenase"/>
</dbReference>
<dbReference type="InterPro" id="IPR036250">
    <property type="entry name" value="AcylCo_DH-like_C"/>
</dbReference>
<comment type="caution">
    <text evidence="11">The sequence shown here is derived from an EMBL/GenBank/DDBJ whole genome shotgun (WGS) entry which is preliminary data.</text>
</comment>
<reference evidence="11" key="1">
    <citation type="journal article" date="2014" name="Int. J. Syst. Evol. Microbiol.">
        <title>Complete genome sequence of Corynebacterium casei LMG S-19264T (=DSM 44701T), isolated from a smear-ripened cheese.</title>
        <authorList>
            <consortium name="US DOE Joint Genome Institute (JGI-PGF)"/>
            <person name="Walter F."/>
            <person name="Albersmeier A."/>
            <person name="Kalinowski J."/>
            <person name="Ruckert C."/>
        </authorList>
    </citation>
    <scope>NUCLEOTIDE SEQUENCE</scope>
    <source>
        <strain evidence="11">CGMCC 1.12919</strain>
    </source>
</reference>
<dbReference type="InterPro" id="IPR009075">
    <property type="entry name" value="AcylCo_DH/oxidase_C"/>
</dbReference>
<proteinExistence type="inferred from homology"/>
<feature type="domain" description="Acyl-CoA dehydrogenase/oxidase C-terminal" evidence="8">
    <location>
        <begin position="244"/>
        <end position="392"/>
    </location>
</feature>
<keyword evidence="4 7" id="KW-0285">Flavoprotein</keyword>
<dbReference type="InterPro" id="IPR013786">
    <property type="entry name" value="AcylCoA_DH/ox_N"/>
</dbReference>
<dbReference type="PANTHER" id="PTHR48083:SF13">
    <property type="entry name" value="ACYL-COA DEHYDROGENASE FAMILY MEMBER 11"/>
    <property type="match status" value="1"/>
</dbReference>
<protein>
    <submittedName>
        <fullName evidence="11">Acyl-CoA dehydrogenase</fullName>
    </submittedName>
</protein>
<dbReference type="InterPro" id="IPR006091">
    <property type="entry name" value="Acyl-CoA_Oxase/DH_mid-dom"/>
</dbReference>
<dbReference type="InterPro" id="IPR037069">
    <property type="entry name" value="AcylCoA_DH/ox_N_sf"/>
</dbReference>
<name>A0A916UXS7_9HYPH</name>
<feature type="domain" description="Acyl-CoA dehydrogenase/oxidase N-terminal" evidence="10">
    <location>
        <begin position="9"/>
        <end position="124"/>
    </location>
</feature>
<dbReference type="GO" id="GO:0003995">
    <property type="term" value="F:acyl-CoA dehydrogenase activity"/>
    <property type="evidence" value="ECO:0007669"/>
    <property type="project" value="TreeGrafter"/>
</dbReference>
<evidence type="ECO:0000256" key="2">
    <source>
        <dbReference type="ARBA" id="ARBA00009347"/>
    </source>
</evidence>
<comment type="similarity">
    <text evidence="2 7">Belongs to the acyl-CoA dehydrogenase family.</text>
</comment>
<keyword evidence="5 7" id="KW-0274">FAD</keyword>
<dbReference type="RefSeq" id="WP_188612733.1">
    <property type="nucleotide sequence ID" value="NZ_BMGG01000013.1"/>
</dbReference>
<dbReference type="EMBL" id="BMGG01000013">
    <property type="protein sequence ID" value="GGC93047.1"/>
    <property type="molecule type" value="Genomic_DNA"/>
</dbReference>
<feature type="domain" description="Acyl-CoA oxidase/dehydrogenase middle" evidence="9">
    <location>
        <begin position="128"/>
        <end position="215"/>
    </location>
</feature>
<dbReference type="FunFam" id="2.40.110.10:FF:000002">
    <property type="entry name" value="Acyl-CoA dehydrogenase fadE12"/>
    <property type="match status" value="1"/>
</dbReference>
<evidence type="ECO:0000256" key="7">
    <source>
        <dbReference type="RuleBase" id="RU362125"/>
    </source>
</evidence>
<dbReference type="Pfam" id="PF00441">
    <property type="entry name" value="Acyl-CoA_dh_1"/>
    <property type="match status" value="1"/>
</dbReference>
<dbReference type="InterPro" id="IPR046373">
    <property type="entry name" value="Acyl-CoA_Oxase/DH_mid-dom_sf"/>
</dbReference>
<sequence>MSIDFEIPEDAKAVRQKVRQWVQDECKPAEQRLKDGADFKATLAELRAKARAQGLWNPFVPVEYGGMGLGPLANALVQMELGDSHLGALSMNTQGPDDATIMTLMSYGTDYQKEKYLKPLLNGEKRICYSMTEKAAGADATGMKTTAVKDGKGNYVLNGEKWFSSAASAADIALVMALTNPEASRRNRHSTFIVELPNPGYQILRDIETMAVHGPFAREMGHGHCEVLIDNLVVPEANLLGGEGNGFNMGQHRLAYGRLRHGMHNVAMAQRALDLATAHVIKRETFGQRLADRQGVQWMLADCAAELYKARLMLLHIAYKAEKGLDLRQENSIAKVFLANMVHKVVDTSLQLHGALGFSLDTPLAAWYTSIRMQRLVDGPDEVHRWITGRNVIKAYEEHGTSASAAGGDLL</sequence>
<dbReference type="Pfam" id="PF02771">
    <property type="entry name" value="Acyl-CoA_dh_N"/>
    <property type="match status" value="1"/>
</dbReference>
<evidence type="ECO:0000256" key="3">
    <source>
        <dbReference type="ARBA" id="ARBA00011738"/>
    </source>
</evidence>
<reference evidence="11" key="2">
    <citation type="submission" date="2020-09" db="EMBL/GenBank/DDBJ databases">
        <authorList>
            <person name="Sun Q."/>
            <person name="Zhou Y."/>
        </authorList>
    </citation>
    <scope>NUCLEOTIDE SEQUENCE</scope>
    <source>
        <strain evidence="11">CGMCC 1.12919</strain>
    </source>
</reference>
<comment type="cofactor">
    <cofactor evidence="1 7">
        <name>FAD</name>
        <dbReference type="ChEBI" id="CHEBI:57692"/>
    </cofactor>
</comment>
<evidence type="ECO:0000256" key="6">
    <source>
        <dbReference type="ARBA" id="ARBA00023002"/>
    </source>
</evidence>
<organism evidence="11 12">
    <name type="scientific">Chelatococcus reniformis</name>
    <dbReference type="NCBI Taxonomy" id="1494448"/>
    <lineage>
        <taxon>Bacteria</taxon>
        <taxon>Pseudomonadati</taxon>
        <taxon>Pseudomonadota</taxon>
        <taxon>Alphaproteobacteria</taxon>
        <taxon>Hyphomicrobiales</taxon>
        <taxon>Chelatococcaceae</taxon>
        <taxon>Chelatococcus</taxon>
    </lineage>
</organism>
<dbReference type="Proteomes" id="UP000637002">
    <property type="component" value="Unassembled WGS sequence"/>
</dbReference>
<dbReference type="SUPFAM" id="SSF56645">
    <property type="entry name" value="Acyl-CoA dehydrogenase NM domain-like"/>
    <property type="match status" value="1"/>
</dbReference>
<dbReference type="Gene3D" id="1.10.540.10">
    <property type="entry name" value="Acyl-CoA dehydrogenase/oxidase, N-terminal domain"/>
    <property type="match status" value="1"/>
</dbReference>
<evidence type="ECO:0000259" key="10">
    <source>
        <dbReference type="Pfam" id="PF02771"/>
    </source>
</evidence>
<evidence type="ECO:0000256" key="1">
    <source>
        <dbReference type="ARBA" id="ARBA00001974"/>
    </source>
</evidence>
<dbReference type="AlphaFoldDB" id="A0A916UXS7"/>
<dbReference type="Gene3D" id="1.20.140.10">
    <property type="entry name" value="Butyryl-CoA Dehydrogenase, subunit A, domain 3"/>
    <property type="match status" value="1"/>
</dbReference>
<dbReference type="PANTHER" id="PTHR48083">
    <property type="entry name" value="MEDIUM-CHAIN SPECIFIC ACYL-COA DEHYDROGENASE, MITOCHONDRIAL-RELATED"/>
    <property type="match status" value="1"/>
</dbReference>
<dbReference type="Pfam" id="PF02770">
    <property type="entry name" value="Acyl-CoA_dh_M"/>
    <property type="match status" value="1"/>
</dbReference>
<accession>A0A916UXS7</accession>
<evidence type="ECO:0000256" key="5">
    <source>
        <dbReference type="ARBA" id="ARBA00022827"/>
    </source>
</evidence>
<gene>
    <name evidence="11" type="primary">caiA</name>
    <name evidence="11" type="ORF">GCM10010994_58580</name>
</gene>
<evidence type="ECO:0000313" key="11">
    <source>
        <dbReference type="EMBL" id="GGC93047.1"/>
    </source>
</evidence>
<evidence type="ECO:0000256" key="4">
    <source>
        <dbReference type="ARBA" id="ARBA00022630"/>
    </source>
</evidence>
<comment type="subunit">
    <text evidence="3">Homodimer.</text>
</comment>
<dbReference type="GO" id="GO:0005737">
    <property type="term" value="C:cytoplasm"/>
    <property type="evidence" value="ECO:0007669"/>
    <property type="project" value="TreeGrafter"/>
</dbReference>
<evidence type="ECO:0000259" key="9">
    <source>
        <dbReference type="Pfam" id="PF02770"/>
    </source>
</evidence>
<dbReference type="Gene3D" id="2.40.110.10">
    <property type="entry name" value="Butyryl-CoA Dehydrogenase, subunit A, domain 2"/>
    <property type="match status" value="1"/>
</dbReference>
<dbReference type="GO" id="GO:0050660">
    <property type="term" value="F:flavin adenine dinucleotide binding"/>
    <property type="evidence" value="ECO:0007669"/>
    <property type="project" value="InterPro"/>
</dbReference>
<evidence type="ECO:0000259" key="8">
    <source>
        <dbReference type="Pfam" id="PF00441"/>
    </source>
</evidence>